<dbReference type="SUPFAM" id="SSF56808">
    <property type="entry name" value="Ribosomal protein L1"/>
    <property type="match status" value="1"/>
</dbReference>
<dbReference type="PROSITE" id="PS01199">
    <property type="entry name" value="RIBOSOMAL_L1"/>
    <property type="match status" value="1"/>
</dbReference>
<name>A0A9W6LAU9_9BACT</name>
<evidence type="ECO:0000256" key="11">
    <source>
        <dbReference type="RuleBase" id="RU000659"/>
    </source>
</evidence>
<evidence type="ECO:0000256" key="8">
    <source>
        <dbReference type="ARBA" id="ARBA00023274"/>
    </source>
</evidence>
<protein>
    <recommendedName>
        <fullName evidence="9 10">Large ribosomal subunit protein uL1</fullName>
    </recommendedName>
</protein>
<keyword evidence="8 10" id="KW-0687">Ribonucleoprotein</keyword>
<dbReference type="RefSeq" id="WP_281796274.1">
    <property type="nucleotide sequence ID" value="NZ_BSDR01000001.1"/>
</dbReference>
<dbReference type="GO" id="GO:0000049">
    <property type="term" value="F:tRNA binding"/>
    <property type="evidence" value="ECO:0007669"/>
    <property type="project" value="UniProtKB-KW"/>
</dbReference>
<dbReference type="PANTHER" id="PTHR36427">
    <property type="entry name" value="54S RIBOSOMAL PROTEIN L1, MITOCHONDRIAL"/>
    <property type="match status" value="1"/>
</dbReference>
<keyword evidence="7 10" id="KW-0689">Ribosomal protein</keyword>
<evidence type="ECO:0000256" key="3">
    <source>
        <dbReference type="ARBA" id="ARBA00022555"/>
    </source>
</evidence>
<comment type="caution">
    <text evidence="12">The sequence shown here is derived from an EMBL/GenBank/DDBJ whole genome shotgun (WGS) entry which is preliminary data.</text>
</comment>
<dbReference type="FunFam" id="3.40.50.790:FF:000001">
    <property type="entry name" value="50S ribosomal protein L1"/>
    <property type="match status" value="1"/>
</dbReference>
<dbReference type="GO" id="GO:0003735">
    <property type="term" value="F:structural constituent of ribosome"/>
    <property type="evidence" value="ECO:0007669"/>
    <property type="project" value="InterPro"/>
</dbReference>
<organism evidence="12 13">
    <name type="scientific">Desulforhabdus amnigena</name>
    <dbReference type="NCBI Taxonomy" id="40218"/>
    <lineage>
        <taxon>Bacteria</taxon>
        <taxon>Pseudomonadati</taxon>
        <taxon>Thermodesulfobacteriota</taxon>
        <taxon>Syntrophobacteria</taxon>
        <taxon>Syntrophobacterales</taxon>
        <taxon>Syntrophobacteraceae</taxon>
        <taxon>Desulforhabdus</taxon>
    </lineage>
</organism>
<dbReference type="Proteomes" id="UP001144372">
    <property type="component" value="Unassembled WGS sequence"/>
</dbReference>
<dbReference type="InterPro" id="IPR016095">
    <property type="entry name" value="Ribosomal_uL1_3-a/b-sand"/>
</dbReference>
<dbReference type="GO" id="GO:0006417">
    <property type="term" value="P:regulation of translation"/>
    <property type="evidence" value="ECO:0007669"/>
    <property type="project" value="UniProtKB-KW"/>
</dbReference>
<accession>A0A9W6LAU9</accession>
<proteinExistence type="inferred from homology"/>
<dbReference type="GO" id="GO:0006412">
    <property type="term" value="P:translation"/>
    <property type="evidence" value="ECO:0007669"/>
    <property type="project" value="UniProtKB-UniRule"/>
</dbReference>
<dbReference type="InterPro" id="IPR028364">
    <property type="entry name" value="Ribosomal_uL1/biogenesis"/>
</dbReference>
<dbReference type="Gene3D" id="3.30.190.20">
    <property type="match status" value="1"/>
</dbReference>
<evidence type="ECO:0000256" key="2">
    <source>
        <dbReference type="ARBA" id="ARBA00022491"/>
    </source>
</evidence>
<dbReference type="PIRSF" id="PIRSF002155">
    <property type="entry name" value="Ribosomal_L1"/>
    <property type="match status" value="1"/>
</dbReference>
<evidence type="ECO:0000313" key="12">
    <source>
        <dbReference type="EMBL" id="GLI36091.1"/>
    </source>
</evidence>
<comment type="function">
    <text evidence="10">Protein L1 is also a translational repressor protein, it controls the translation of the L11 operon by binding to its mRNA.</text>
</comment>
<dbReference type="InterPro" id="IPR023673">
    <property type="entry name" value="Ribosomal_uL1_CS"/>
</dbReference>
<dbReference type="Gene3D" id="3.40.50.790">
    <property type="match status" value="1"/>
</dbReference>
<comment type="similarity">
    <text evidence="1 10 11">Belongs to the universal ribosomal protein uL1 family.</text>
</comment>
<evidence type="ECO:0000313" key="13">
    <source>
        <dbReference type="Proteomes" id="UP001144372"/>
    </source>
</evidence>
<dbReference type="GO" id="GO:0019843">
    <property type="term" value="F:rRNA binding"/>
    <property type="evidence" value="ECO:0007669"/>
    <property type="project" value="UniProtKB-UniRule"/>
</dbReference>
<dbReference type="InterPro" id="IPR005878">
    <property type="entry name" value="Ribosom_uL1_bac-type"/>
</dbReference>
<dbReference type="NCBIfam" id="TIGR01169">
    <property type="entry name" value="rplA_bact"/>
    <property type="match status" value="1"/>
</dbReference>
<evidence type="ECO:0000256" key="6">
    <source>
        <dbReference type="ARBA" id="ARBA00022884"/>
    </source>
</evidence>
<evidence type="ECO:0000256" key="4">
    <source>
        <dbReference type="ARBA" id="ARBA00022730"/>
    </source>
</evidence>
<keyword evidence="4 10" id="KW-0699">rRNA-binding</keyword>
<dbReference type="HAMAP" id="MF_01318_B">
    <property type="entry name" value="Ribosomal_uL1_B"/>
    <property type="match status" value="1"/>
</dbReference>
<evidence type="ECO:0000256" key="9">
    <source>
        <dbReference type="ARBA" id="ARBA00035241"/>
    </source>
</evidence>
<keyword evidence="13" id="KW-1185">Reference proteome</keyword>
<evidence type="ECO:0000256" key="7">
    <source>
        <dbReference type="ARBA" id="ARBA00022980"/>
    </source>
</evidence>
<dbReference type="Pfam" id="PF00687">
    <property type="entry name" value="Ribosomal_L1"/>
    <property type="match status" value="1"/>
</dbReference>
<comment type="function">
    <text evidence="10">Binds directly to 23S rRNA. The L1 stalk is quite mobile in the ribosome, and is involved in E site tRNA release.</text>
</comment>
<sequence>MATHGKKYRAAREKIDPAKRYTFQEALQLAKECAFSKFDETLDIAVRLGVDPRHADQMVRGTVVLPNGLGKPVRVLVFAKGEKVKEALDAGADYAGGDELVDQIKDGWLEFDKTVATPDMMGAVGRIGKVLGPRGLMPNAKLGTVTFDIQKVVKEIKAGKVDFRVEKTGIVHAPMGKISFGEEKLIENISAFMDTIVRLKPTAAKGTYLKGIAISTTMGPGIQVDPLAVKSVMG</sequence>
<dbReference type="PANTHER" id="PTHR36427:SF3">
    <property type="entry name" value="LARGE RIBOSOMAL SUBUNIT PROTEIN UL1M"/>
    <property type="match status" value="1"/>
</dbReference>
<dbReference type="InterPro" id="IPR002143">
    <property type="entry name" value="Ribosomal_uL1"/>
</dbReference>
<reference evidence="12" key="1">
    <citation type="submission" date="2022-12" db="EMBL/GenBank/DDBJ databases">
        <title>Reference genome sequencing for broad-spectrum identification of bacterial and archaeal isolates by mass spectrometry.</title>
        <authorList>
            <person name="Sekiguchi Y."/>
            <person name="Tourlousse D.M."/>
        </authorList>
    </citation>
    <scope>NUCLEOTIDE SEQUENCE</scope>
    <source>
        <strain evidence="12">ASRB1</strain>
    </source>
</reference>
<evidence type="ECO:0000256" key="1">
    <source>
        <dbReference type="ARBA" id="ARBA00010531"/>
    </source>
</evidence>
<dbReference type="AlphaFoldDB" id="A0A9W6LAU9"/>
<keyword evidence="6 10" id="KW-0694">RNA-binding</keyword>
<dbReference type="GO" id="GO:0015934">
    <property type="term" value="C:large ribosomal subunit"/>
    <property type="evidence" value="ECO:0007669"/>
    <property type="project" value="InterPro"/>
</dbReference>
<dbReference type="EMBL" id="BSDR01000001">
    <property type="protein sequence ID" value="GLI36091.1"/>
    <property type="molecule type" value="Genomic_DNA"/>
</dbReference>
<dbReference type="CDD" id="cd00403">
    <property type="entry name" value="Ribosomal_L1"/>
    <property type="match status" value="1"/>
</dbReference>
<keyword evidence="5 10" id="KW-0810">Translation regulation</keyword>
<comment type="subunit">
    <text evidence="10">Part of the 50S ribosomal subunit.</text>
</comment>
<keyword evidence="2 10" id="KW-0678">Repressor</keyword>
<keyword evidence="3 10" id="KW-0820">tRNA-binding</keyword>
<evidence type="ECO:0000256" key="5">
    <source>
        <dbReference type="ARBA" id="ARBA00022845"/>
    </source>
</evidence>
<evidence type="ECO:0000256" key="10">
    <source>
        <dbReference type="HAMAP-Rule" id="MF_01318"/>
    </source>
</evidence>
<gene>
    <name evidence="10 12" type="primary">rplA</name>
    <name evidence="12" type="ORF">DAMNIGENAA_35240</name>
</gene>
<dbReference type="InterPro" id="IPR023674">
    <property type="entry name" value="Ribosomal_uL1-like"/>
</dbReference>